<evidence type="ECO:0008006" key="4">
    <source>
        <dbReference type="Google" id="ProtNLM"/>
    </source>
</evidence>
<keyword evidence="3" id="KW-1185">Reference proteome</keyword>
<sequence>MKKIILLSALIFSFSLYAQNIEGSWRLISENGKEITDAEVIRIYEANYFAESAKKPENNEFLWARGGEFSLNDYKEKTDFNTKEPETVGKDLSPKLAFPEKGKLKISYANKDQVWERISSEDNDLTGNWVITGRKRNGKIDMMTPGDRRTVKILGGGRFQWIAFNSATKEFFGSGGGTYSANNGKYIENIEVFSRDKSRAGASLDFDYEIRDGNWHHSGKSSKGDPIYEIWSPYKKAYKK</sequence>
<keyword evidence="1" id="KW-0732">Signal</keyword>
<name>A0ABW3NMC2_9FLAO</name>
<feature type="chain" id="PRO_5047305125" description="Membrane or secreted protein" evidence="1">
    <location>
        <begin position="19"/>
        <end position="240"/>
    </location>
</feature>
<evidence type="ECO:0000313" key="2">
    <source>
        <dbReference type="EMBL" id="MFD1094387.1"/>
    </source>
</evidence>
<gene>
    <name evidence="2" type="ORF">ACFQ3Q_01375</name>
</gene>
<accession>A0ABW3NMC2</accession>
<protein>
    <recommendedName>
        <fullName evidence="4">Membrane or secreted protein</fullName>
    </recommendedName>
</protein>
<reference evidence="3" key="1">
    <citation type="journal article" date="2019" name="Int. J. Syst. Evol. Microbiol.">
        <title>The Global Catalogue of Microorganisms (GCM) 10K type strain sequencing project: providing services to taxonomists for standard genome sequencing and annotation.</title>
        <authorList>
            <consortium name="The Broad Institute Genomics Platform"/>
            <consortium name="The Broad Institute Genome Sequencing Center for Infectious Disease"/>
            <person name="Wu L."/>
            <person name="Ma J."/>
        </authorList>
    </citation>
    <scope>NUCLEOTIDE SEQUENCE [LARGE SCALE GENOMIC DNA]</scope>
    <source>
        <strain evidence="3">CCUG 64793</strain>
    </source>
</reference>
<evidence type="ECO:0000256" key="1">
    <source>
        <dbReference type="SAM" id="SignalP"/>
    </source>
</evidence>
<dbReference type="Gene3D" id="2.40.128.490">
    <property type="entry name" value="Uncharacterised protein PF14869, DUF4488"/>
    <property type="match status" value="1"/>
</dbReference>
<proteinExistence type="predicted"/>
<dbReference type="EMBL" id="JBHTLI010000001">
    <property type="protein sequence ID" value="MFD1094387.1"/>
    <property type="molecule type" value="Genomic_DNA"/>
</dbReference>
<dbReference type="Proteomes" id="UP001597131">
    <property type="component" value="Unassembled WGS sequence"/>
</dbReference>
<dbReference type="RefSeq" id="WP_380742184.1">
    <property type="nucleotide sequence ID" value="NZ_JBHTLI010000001.1"/>
</dbReference>
<feature type="signal peptide" evidence="1">
    <location>
        <begin position="1"/>
        <end position="18"/>
    </location>
</feature>
<comment type="caution">
    <text evidence="2">The sequence shown here is derived from an EMBL/GenBank/DDBJ whole genome shotgun (WGS) entry which is preliminary data.</text>
</comment>
<organism evidence="2 3">
    <name type="scientific">Salegentibacter chungangensis</name>
    <dbReference type="NCBI Taxonomy" id="1335724"/>
    <lineage>
        <taxon>Bacteria</taxon>
        <taxon>Pseudomonadati</taxon>
        <taxon>Bacteroidota</taxon>
        <taxon>Flavobacteriia</taxon>
        <taxon>Flavobacteriales</taxon>
        <taxon>Flavobacteriaceae</taxon>
        <taxon>Salegentibacter</taxon>
    </lineage>
</organism>
<evidence type="ECO:0000313" key="3">
    <source>
        <dbReference type="Proteomes" id="UP001597131"/>
    </source>
</evidence>